<proteinExistence type="predicted"/>
<evidence type="ECO:0000256" key="1">
    <source>
        <dbReference type="SAM" id="MobiDB-lite"/>
    </source>
</evidence>
<reference evidence="3 4" key="1">
    <citation type="journal article" date="2013" name="Stand. Genomic Sci.">
        <title>Genomic Encyclopedia of Type Strains, Phase I: The one thousand microbial genomes (KMG-I) project.</title>
        <authorList>
            <person name="Kyrpides N.C."/>
            <person name="Woyke T."/>
            <person name="Eisen J.A."/>
            <person name="Garrity G."/>
            <person name="Lilburn T.G."/>
            <person name="Beck B.J."/>
            <person name="Whitman W.B."/>
            <person name="Hugenholtz P."/>
            <person name="Klenk H.P."/>
        </authorList>
    </citation>
    <scope>NUCLEOTIDE SEQUENCE [LARGE SCALE GENOMIC DNA]</scope>
    <source>
        <strain evidence="3 4">DSM 45044</strain>
    </source>
</reference>
<protein>
    <recommendedName>
        <fullName evidence="5">DNA-binding transcriptional regulator of glucitol operon</fullName>
    </recommendedName>
</protein>
<dbReference type="PROSITE" id="PS51257">
    <property type="entry name" value="PROKAR_LIPOPROTEIN"/>
    <property type="match status" value="1"/>
</dbReference>
<dbReference type="AlphaFoldDB" id="A0A562VBS0"/>
<dbReference type="EMBL" id="VLLL01000005">
    <property type="protein sequence ID" value="TWJ15261.1"/>
    <property type="molecule type" value="Genomic_DNA"/>
</dbReference>
<evidence type="ECO:0000313" key="3">
    <source>
        <dbReference type="EMBL" id="TWJ15261.1"/>
    </source>
</evidence>
<dbReference type="OrthoDB" id="9807214at2"/>
<feature type="transmembrane region" description="Helical" evidence="2">
    <location>
        <begin position="41"/>
        <end position="60"/>
    </location>
</feature>
<accession>A0A562VBS0</accession>
<comment type="caution">
    <text evidence="3">The sequence shown here is derived from an EMBL/GenBank/DDBJ whole genome shotgun (WGS) entry which is preliminary data.</text>
</comment>
<keyword evidence="2" id="KW-0812">Transmembrane</keyword>
<gene>
    <name evidence="3" type="ORF">LX16_0961</name>
</gene>
<evidence type="ECO:0008006" key="5">
    <source>
        <dbReference type="Google" id="ProtNLM"/>
    </source>
</evidence>
<evidence type="ECO:0000313" key="4">
    <source>
        <dbReference type="Proteomes" id="UP000321617"/>
    </source>
</evidence>
<evidence type="ECO:0000256" key="2">
    <source>
        <dbReference type="SAM" id="Phobius"/>
    </source>
</evidence>
<feature type="region of interest" description="Disordered" evidence="1">
    <location>
        <begin position="69"/>
        <end position="102"/>
    </location>
</feature>
<dbReference type="Proteomes" id="UP000321617">
    <property type="component" value="Unassembled WGS sequence"/>
</dbReference>
<name>A0A562VBS0_9ACTN</name>
<sequence length="127" mass="14206">MGRFLTPGWLLRHVLAVVVTVGCLGMGYWQWTRATEGSSISWGYAFEWPLFAVFAIALWIREVRTELARGRGESVESTEPPLVSPFDRDEPVEPAASETGDDATDAYNRYLAWLAADPNRRPGEYPG</sequence>
<dbReference type="RefSeq" id="WP_147133673.1">
    <property type="nucleotide sequence ID" value="NZ_BAABIJ010000001.1"/>
</dbReference>
<keyword evidence="4" id="KW-1185">Reference proteome</keyword>
<feature type="transmembrane region" description="Helical" evidence="2">
    <location>
        <begin position="9"/>
        <end position="29"/>
    </location>
</feature>
<keyword evidence="2" id="KW-1133">Transmembrane helix</keyword>
<keyword evidence="2" id="KW-0472">Membrane</keyword>
<organism evidence="3 4">
    <name type="scientific">Stackebrandtia albiflava</name>
    <dbReference type="NCBI Taxonomy" id="406432"/>
    <lineage>
        <taxon>Bacteria</taxon>
        <taxon>Bacillati</taxon>
        <taxon>Actinomycetota</taxon>
        <taxon>Actinomycetes</taxon>
        <taxon>Glycomycetales</taxon>
        <taxon>Glycomycetaceae</taxon>
        <taxon>Stackebrandtia</taxon>
    </lineage>
</organism>